<evidence type="ECO:0000313" key="2">
    <source>
        <dbReference type="Proteomes" id="UP001295463"/>
    </source>
</evidence>
<dbReference type="EMBL" id="OW150024">
    <property type="protein sequence ID" value="CAH2030792.1"/>
    <property type="molecule type" value="Genomic_DNA"/>
</dbReference>
<protein>
    <submittedName>
        <fullName evidence="1">Uncharacterized protein</fullName>
    </submittedName>
</protein>
<evidence type="ECO:0000313" key="1">
    <source>
        <dbReference type="EMBL" id="CAH2030792.1"/>
    </source>
</evidence>
<sequence length="74" mass="7793">MAPSVCAIPAVNPTSGMQQTIRAALNDCQARAPASGHPGWPAFAAVVVLNTQKRGACRAPFLCPDYATCLSFFR</sequence>
<proteinExistence type="predicted"/>
<organism evidence="1 2">
    <name type="scientific">Trichlorobacter ammonificans</name>
    <dbReference type="NCBI Taxonomy" id="2916410"/>
    <lineage>
        <taxon>Bacteria</taxon>
        <taxon>Pseudomonadati</taxon>
        <taxon>Thermodesulfobacteriota</taxon>
        <taxon>Desulfuromonadia</taxon>
        <taxon>Geobacterales</taxon>
        <taxon>Geobacteraceae</taxon>
        <taxon>Trichlorobacter</taxon>
    </lineage>
</organism>
<keyword evidence="2" id="KW-1185">Reference proteome</keyword>
<dbReference type="Proteomes" id="UP001295463">
    <property type="component" value="Chromosome"/>
</dbReference>
<name>A0ABM9D8U5_9BACT</name>
<gene>
    <name evidence="1" type="ORF">GEAMG1_0978</name>
</gene>
<reference evidence="1 2" key="1">
    <citation type="submission" date="2022-03" db="EMBL/GenBank/DDBJ databases">
        <authorList>
            <person name="Koch H."/>
        </authorList>
    </citation>
    <scope>NUCLEOTIDE SEQUENCE [LARGE SCALE GENOMIC DNA]</scope>
    <source>
        <strain evidence="1 2">G1</strain>
    </source>
</reference>
<accession>A0ABM9D8U5</accession>